<gene>
    <name evidence="1" type="ORF">LCGC14_1281020</name>
</gene>
<proteinExistence type="predicted"/>
<dbReference type="AlphaFoldDB" id="A0A0F9LG96"/>
<sequence length="88" mass="10037">MFITDPIFSLVWDISDYFYEAWLEVRGWVWPFNLLQYPFYAISTAFWRLLTPIATLGDWIDGIAGQLGHDIGHLRVAGVSAVFLKGVA</sequence>
<organism evidence="1">
    <name type="scientific">marine sediment metagenome</name>
    <dbReference type="NCBI Taxonomy" id="412755"/>
    <lineage>
        <taxon>unclassified sequences</taxon>
        <taxon>metagenomes</taxon>
        <taxon>ecological metagenomes</taxon>
    </lineage>
</organism>
<evidence type="ECO:0000313" key="1">
    <source>
        <dbReference type="EMBL" id="KKM86231.1"/>
    </source>
</evidence>
<name>A0A0F9LG96_9ZZZZ</name>
<protein>
    <submittedName>
        <fullName evidence="1">Uncharacterized protein</fullName>
    </submittedName>
</protein>
<accession>A0A0F9LG96</accession>
<dbReference type="EMBL" id="LAZR01007288">
    <property type="protein sequence ID" value="KKM86231.1"/>
    <property type="molecule type" value="Genomic_DNA"/>
</dbReference>
<reference evidence="1" key="1">
    <citation type="journal article" date="2015" name="Nature">
        <title>Complex archaea that bridge the gap between prokaryotes and eukaryotes.</title>
        <authorList>
            <person name="Spang A."/>
            <person name="Saw J.H."/>
            <person name="Jorgensen S.L."/>
            <person name="Zaremba-Niedzwiedzka K."/>
            <person name="Martijn J."/>
            <person name="Lind A.E."/>
            <person name="van Eijk R."/>
            <person name="Schleper C."/>
            <person name="Guy L."/>
            <person name="Ettema T.J."/>
        </authorList>
    </citation>
    <scope>NUCLEOTIDE SEQUENCE</scope>
</reference>
<comment type="caution">
    <text evidence="1">The sequence shown here is derived from an EMBL/GenBank/DDBJ whole genome shotgun (WGS) entry which is preliminary data.</text>
</comment>